<proteinExistence type="predicted"/>
<organism evidence="1 2">
    <name type="scientific">Smallanthus sonchifolius</name>
    <dbReference type="NCBI Taxonomy" id="185202"/>
    <lineage>
        <taxon>Eukaryota</taxon>
        <taxon>Viridiplantae</taxon>
        <taxon>Streptophyta</taxon>
        <taxon>Embryophyta</taxon>
        <taxon>Tracheophyta</taxon>
        <taxon>Spermatophyta</taxon>
        <taxon>Magnoliopsida</taxon>
        <taxon>eudicotyledons</taxon>
        <taxon>Gunneridae</taxon>
        <taxon>Pentapetalae</taxon>
        <taxon>asterids</taxon>
        <taxon>campanulids</taxon>
        <taxon>Asterales</taxon>
        <taxon>Asteraceae</taxon>
        <taxon>Asteroideae</taxon>
        <taxon>Heliantheae alliance</taxon>
        <taxon>Millerieae</taxon>
        <taxon>Smallanthus</taxon>
    </lineage>
</organism>
<keyword evidence="2" id="KW-1185">Reference proteome</keyword>
<protein>
    <submittedName>
        <fullName evidence="1">Uncharacterized protein</fullName>
    </submittedName>
</protein>
<evidence type="ECO:0000313" key="1">
    <source>
        <dbReference type="EMBL" id="KAI3817462.1"/>
    </source>
</evidence>
<gene>
    <name evidence="1" type="ORF">L1987_11253</name>
</gene>
<sequence length="73" mass="8369">MPRESKGEEERAVLRDSYPIRGFAQEESSRRKNPTGGSISTIRPVQRYEVERLVWKLTSSSDRGVSCRGKQNE</sequence>
<comment type="caution">
    <text evidence="1">The sequence shown here is derived from an EMBL/GenBank/DDBJ whole genome shotgun (WGS) entry which is preliminary data.</text>
</comment>
<accession>A0ACB9JAS8</accession>
<reference evidence="1 2" key="2">
    <citation type="journal article" date="2022" name="Mol. Ecol. Resour.">
        <title>The genomes of chicory, endive, great burdock and yacon provide insights into Asteraceae paleo-polyploidization history and plant inulin production.</title>
        <authorList>
            <person name="Fan W."/>
            <person name="Wang S."/>
            <person name="Wang H."/>
            <person name="Wang A."/>
            <person name="Jiang F."/>
            <person name="Liu H."/>
            <person name="Zhao H."/>
            <person name="Xu D."/>
            <person name="Zhang Y."/>
        </authorList>
    </citation>
    <scope>NUCLEOTIDE SEQUENCE [LARGE SCALE GENOMIC DNA]</scope>
    <source>
        <strain evidence="2">cv. Yunnan</strain>
        <tissue evidence="1">Leaves</tissue>
    </source>
</reference>
<evidence type="ECO:0000313" key="2">
    <source>
        <dbReference type="Proteomes" id="UP001056120"/>
    </source>
</evidence>
<dbReference type="Proteomes" id="UP001056120">
    <property type="component" value="Linkage Group LG04"/>
</dbReference>
<reference evidence="2" key="1">
    <citation type="journal article" date="2022" name="Mol. Ecol. Resour.">
        <title>The genomes of chicory, endive, great burdock and yacon provide insights into Asteraceae palaeo-polyploidization history and plant inulin production.</title>
        <authorList>
            <person name="Fan W."/>
            <person name="Wang S."/>
            <person name="Wang H."/>
            <person name="Wang A."/>
            <person name="Jiang F."/>
            <person name="Liu H."/>
            <person name="Zhao H."/>
            <person name="Xu D."/>
            <person name="Zhang Y."/>
        </authorList>
    </citation>
    <scope>NUCLEOTIDE SEQUENCE [LARGE SCALE GENOMIC DNA]</scope>
    <source>
        <strain evidence="2">cv. Yunnan</strain>
    </source>
</reference>
<name>A0ACB9JAS8_9ASTR</name>
<dbReference type="EMBL" id="CM042021">
    <property type="protein sequence ID" value="KAI3817462.1"/>
    <property type="molecule type" value="Genomic_DNA"/>
</dbReference>